<reference evidence="9" key="2">
    <citation type="journal article" date="2023" name="Int. J. Mol. Sci.">
        <title>De Novo Assembly and Annotation of 11 Diverse Shrub Willow (Salix) Genomes Reveals Novel Gene Organization in Sex-Linked Regions.</title>
        <authorList>
            <person name="Hyden B."/>
            <person name="Feng K."/>
            <person name="Yates T.B."/>
            <person name="Jawdy S."/>
            <person name="Cereghino C."/>
            <person name="Smart L.B."/>
            <person name="Muchero W."/>
        </authorList>
    </citation>
    <scope>NUCLEOTIDE SEQUENCE</scope>
    <source>
        <tissue evidence="9">Shoot tip</tissue>
    </source>
</reference>
<comment type="caution">
    <text evidence="9">The sequence shown here is derived from an EMBL/GenBank/DDBJ whole genome shotgun (WGS) entry which is preliminary data.</text>
</comment>
<evidence type="ECO:0000313" key="10">
    <source>
        <dbReference type="Proteomes" id="UP001151752"/>
    </source>
</evidence>
<feature type="active site" evidence="6">
    <location>
        <position position="67"/>
    </location>
</feature>
<evidence type="ECO:0000256" key="5">
    <source>
        <dbReference type="ARBA" id="ARBA00024226"/>
    </source>
</evidence>
<proteinExistence type="inferred from homology"/>
<dbReference type="Gene3D" id="3.40.309.10">
    <property type="entry name" value="Aldehyde Dehydrogenase, Chain A, domain 2"/>
    <property type="match status" value="1"/>
</dbReference>
<dbReference type="Gene3D" id="3.40.605.10">
    <property type="entry name" value="Aldehyde Dehydrogenase, Chain A, domain 1"/>
    <property type="match status" value="1"/>
</dbReference>
<sequence length="165" mass="17963">MTRLVAGVLEKNNLPPAIFTSFCGGADIGQAIAKDTRISLVSFTGSSKVGQMVQQTVNQRFGKCLLELSGNNAIIVMDDADIQLAVRSVLFAAVGTAGQRCTTCRRLLLHESIYQIALDQLLDVYKQVKIGNPLEKGTLLGPLHTSESRKSFEKGIEIIKSQAWR</sequence>
<dbReference type="InterPro" id="IPR044638">
    <property type="entry name" value="ALDH7A1-like"/>
</dbReference>
<dbReference type="SUPFAM" id="SSF53720">
    <property type="entry name" value="ALDH-like"/>
    <property type="match status" value="1"/>
</dbReference>
<dbReference type="Proteomes" id="UP001151752">
    <property type="component" value="Chromosome 1"/>
</dbReference>
<keyword evidence="4" id="KW-0520">NAD</keyword>
<reference evidence="9" key="1">
    <citation type="submission" date="2022-11" db="EMBL/GenBank/DDBJ databases">
        <authorList>
            <person name="Hyden B.L."/>
            <person name="Feng K."/>
            <person name="Yates T."/>
            <person name="Jawdy S."/>
            <person name="Smart L.B."/>
            <person name="Muchero W."/>
        </authorList>
    </citation>
    <scope>NUCLEOTIDE SEQUENCE</scope>
    <source>
        <tissue evidence="9">Shoot tip</tissue>
    </source>
</reference>
<dbReference type="InterPro" id="IPR016162">
    <property type="entry name" value="Ald_DH_N"/>
</dbReference>
<dbReference type="AlphaFoldDB" id="A0A9Q0T4L4"/>
<evidence type="ECO:0000313" key="9">
    <source>
        <dbReference type="EMBL" id="KAJ6701164.1"/>
    </source>
</evidence>
<evidence type="ECO:0000256" key="4">
    <source>
        <dbReference type="ARBA" id="ARBA00023027"/>
    </source>
</evidence>
<dbReference type="GO" id="GO:0004029">
    <property type="term" value="F:aldehyde dehydrogenase (NAD+) activity"/>
    <property type="evidence" value="ECO:0007669"/>
    <property type="project" value="UniProtKB-EC"/>
</dbReference>
<protein>
    <recommendedName>
        <fullName evidence="5">aldehyde dehydrogenase (NAD(+))</fullName>
        <ecNumber evidence="5">1.2.1.3</ecNumber>
    </recommendedName>
</protein>
<gene>
    <name evidence="9" type="ORF">OIU74_012504</name>
</gene>
<comment type="subunit">
    <text evidence="2">Homotetramer.</text>
</comment>
<evidence type="ECO:0000256" key="6">
    <source>
        <dbReference type="PROSITE-ProRule" id="PRU10007"/>
    </source>
</evidence>
<dbReference type="PANTHER" id="PTHR43521:SF1">
    <property type="entry name" value="ALPHA-AMINOADIPIC SEMIALDEHYDE DEHYDROGENASE"/>
    <property type="match status" value="1"/>
</dbReference>
<evidence type="ECO:0000256" key="1">
    <source>
        <dbReference type="ARBA" id="ARBA00009986"/>
    </source>
</evidence>
<accession>A0A9Q0T4L4</accession>
<name>A0A9Q0T4L4_9ROSI</name>
<dbReference type="EC" id="1.2.1.3" evidence="5"/>
<keyword evidence="10" id="KW-1185">Reference proteome</keyword>
<evidence type="ECO:0000259" key="8">
    <source>
        <dbReference type="Pfam" id="PF00171"/>
    </source>
</evidence>
<dbReference type="Pfam" id="PF00171">
    <property type="entry name" value="Aldedh"/>
    <property type="match status" value="1"/>
</dbReference>
<dbReference type="EMBL" id="JAPFFM010000016">
    <property type="protein sequence ID" value="KAJ6701164.1"/>
    <property type="molecule type" value="Genomic_DNA"/>
</dbReference>
<evidence type="ECO:0000256" key="2">
    <source>
        <dbReference type="ARBA" id="ARBA00011881"/>
    </source>
</evidence>
<dbReference type="InterPro" id="IPR015590">
    <property type="entry name" value="Aldehyde_DH_dom"/>
</dbReference>
<dbReference type="InterPro" id="IPR016161">
    <property type="entry name" value="Ald_DH/histidinol_DH"/>
</dbReference>
<keyword evidence="3 7" id="KW-0560">Oxidoreductase</keyword>
<comment type="similarity">
    <text evidence="1 7">Belongs to the aldehyde dehydrogenase family.</text>
</comment>
<feature type="domain" description="Aldehyde dehydrogenase" evidence="8">
    <location>
        <begin position="4"/>
        <end position="162"/>
    </location>
</feature>
<dbReference type="InterPro" id="IPR029510">
    <property type="entry name" value="Ald_DH_CS_GLU"/>
</dbReference>
<dbReference type="PANTHER" id="PTHR43521">
    <property type="entry name" value="ALPHA-AMINOADIPIC SEMIALDEHYDE DEHYDROGENASE"/>
    <property type="match status" value="1"/>
</dbReference>
<dbReference type="InterPro" id="IPR016163">
    <property type="entry name" value="Ald_DH_C"/>
</dbReference>
<organism evidence="9 10">
    <name type="scientific">Salix koriyanagi</name>
    <dbReference type="NCBI Taxonomy" id="2511006"/>
    <lineage>
        <taxon>Eukaryota</taxon>
        <taxon>Viridiplantae</taxon>
        <taxon>Streptophyta</taxon>
        <taxon>Embryophyta</taxon>
        <taxon>Tracheophyta</taxon>
        <taxon>Spermatophyta</taxon>
        <taxon>Magnoliopsida</taxon>
        <taxon>eudicotyledons</taxon>
        <taxon>Gunneridae</taxon>
        <taxon>Pentapetalae</taxon>
        <taxon>rosids</taxon>
        <taxon>fabids</taxon>
        <taxon>Malpighiales</taxon>
        <taxon>Salicaceae</taxon>
        <taxon>Saliceae</taxon>
        <taxon>Salix</taxon>
    </lineage>
</organism>
<evidence type="ECO:0000256" key="3">
    <source>
        <dbReference type="ARBA" id="ARBA00023002"/>
    </source>
</evidence>
<dbReference type="PROSITE" id="PS00687">
    <property type="entry name" value="ALDEHYDE_DEHYDR_GLU"/>
    <property type="match status" value="1"/>
</dbReference>
<evidence type="ECO:0000256" key="7">
    <source>
        <dbReference type="RuleBase" id="RU003345"/>
    </source>
</evidence>